<evidence type="ECO:0000259" key="3">
    <source>
        <dbReference type="Pfam" id="PF10756"/>
    </source>
</evidence>
<reference evidence="5" key="1">
    <citation type="submission" date="2016-10" db="EMBL/GenBank/DDBJ databases">
        <authorList>
            <person name="Varghese N."/>
            <person name="Submissions S."/>
        </authorList>
    </citation>
    <scope>NUCLEOTIDE SEQUENCE [LARGE SCALE GENOMIC DNA]</scope>
    <source>
        <strain evidence="5">CGMCC 4.3516</strain>
    </source>
</reference>
<sequence length="166" mass="18118">MSDRPTDNREQRTAMQEQTMTEIGQLDYRPRKSRIGAWIGAVVALGGFTALSFTLGAQTSEGGTVTWADQAGMIGLGAIGAGIALSFLRLRVRADAKGIEVVNVTAKRFFPWQVVTAINFTDKMTWATVELADDDEMSIMAIQVSDKERAVAAIKHLRALLEQSRS</sequence>
<evidence type="ECO:0000256" key="1">
    <source>
        <dbReference type="SAM" id="MobiDB-lite"/>
    </source>
</evidence>
<dbReference type="InterPro" id="IPR019692">
    <property type="entry name" value="CFP-6_PH"/>
</dbReference>
<protein>
    <submittedName>
        <fullName evidence="4">PH domain-containing protein</fullName>
    </submittedName>
</protein>
<gene>
    <name evidence="4" type="ORF">SAMN05216270_10257</name>
</gene>
<feature type="domain" description="Low molecular weight protein antigen 6 PH" evidence="3">
    <location>
        <begin position="89"/>
        <end position="158"/>
    </location>
</feature>
<name>A0A1G6SGL1_9ACTN</name>
<keyword evidence="2" id="KW-1133">Transmembrane helix</keyword>
<keyword evidence="2" id="KW-0812">Transmembrane</keyword>
<dbReference type="STRING" id="58114.SAMN05216270_10257"/>
<dbReference type="EMBL" id="FNAD01000002">
    <property type="protein sequence ID" value="SDD15306.1"/>
    <property type="molecule type" value="Genomic_DNA"/>
</dbReference>
<keyword evidence="2" id="KW-0472">Membrane</keyword>
<dbReference type="Pfam" id="PF10756">
    <property type="entry name" value="bPH_6"/>
    <property type="match status" value="1"/>
</dbReference>
<accession>A0A1G6SGL1</accession>
<organism evidence="4 5">
    <name type="scientific">Glycomyces harbinensis</name>
    <dbReference type="NCBI Taxonomy" id="58114"/>
    <lineage>
        <taxon>Bacteria</taxon>
        <taxon>Bacillati</taxon>
        <taxon>Actinomycetota</taxon>
        <taxon>Actinomycetes</taxon>
        <taxon>Glycomycetales</taxon>
        <taxon>Glycomycetaceae</taxon>
        <taxon>Glycomyces</taxon>
    </lineage>
</organism>
<feature type="transmembrane region" description="Helical" evidence="2">
    <location>
        <begin position="67"/>
        <end position="88"/>
    </location>
</feature>
<keyword evidence="5" id="KW-1185">Reference proteome</keyword>
<proteinExistence type="predicted"/>
<dbReference type="OrthoDB" id="5191452at2"/>
<feature type="compositionally biased region" description="Basic and acidic residues" evidence="1">
    <location>
        <begin position="1"/>
        <end position="12"/>
    </location>
</feature>
<evidence type="ECO:0000256" key="2">
    <source>
        <dbReference type="SAM" id="Phobius"/>
    </source>
</evidence>
<dbReference type="RefSeq" id="WP_091028869.1">
    <property type="nucleotide sequence ID" value="NZ_FNAD01000002.1"/>
</dbReference>
<evidence type="ECO:0000313" key="5">
    <source>
        <dbReference type="Proteomes" id="UP000198949"/>
    </source>
</evidence>
<feature type="region of interest" description="Disordered" evidence="1">
    <location>
        <begin position="1"/>
        <end position="23"/>
    </location>
</feature>
<evidence type="ECO:0000313" key="4">
    <source>
        <dbReference type="EMBL" id="SDD15306.1"/>
    </source>
</evidence>
<feature type="transmembrane region" description="Helical" evidence="2">
    <location>
        <begin position="35"/>
        <end position="55"/>
    </location>
</feature>
<dbReference type="AlphaFoldDB" id="A0A1G6SGL1"/>
<dbReference type="Proteomes" id="UP000198949">
    <property type="component" value="Unassembled WGS sequence"/>
</dbReference>
<feature type="compositionally biased region" description="Polar residues" evidence="1">
    <location>
        <begin position="13"/>
        <end position="22"/>
    </location>
</feature>